<dbReference type="GO" id="GO:0008312">
    <property type="term" value="F:7S RNA binding"/>
    <property type="evidence" value="ECO:0007669"/>
    <property type="project" value="InterPro"/>
</dbReference>
<evidence type="ECO:0000256" key="2">
    <source>
        <dbReference type="ARBA" id="ARBA00022490"/>
    </source>
</evidence>
<keyword evidence="2" id="KW-0963">Cytoplasm</keyword>
<dbReference type="Proteomes" id="UP001059546">
    <property type="component" value="Chromosome VIII"/>
</dbReference>
<evidence type="ECO:0000256" key="3">
    <source>
        <dbReference type="ARBA" id="ARBA00023135"/>
    </source>
</evidence>
<evidence type="ECO:0000256" key="4">
    <source>
        <dbReference type="ARBA" id="ARBA00023274"/>
    </source>
</evidence>
<dbReference type="InterPro" id="IPR002778">
    <property type="entry name" value="Signal_recog_particle_SRP19"/>
</dbReference>
<dbReference type="InterPro" id="IPR036521">
    <property type="entry name" value="SRP19-like_sf"/>
</dbReference>
<feature type="compositionally biased region" description="Polar residues" evidence="5">
    <location>
        <begin position="89"/>
        <end position="105"/>
    </location>
</feature>
<dbReference type="PANTHER" id="PTHR17453">
    <property type="entry name" value="SIGNAL RECOGNITION PARTICLE 19 KD PROTEIN"/>
    <property type="match status" value="1"/>
</dbReference>
<protein>
    <submittedName>
        <fullName evidence="6">Signal recognition particle Srp19</fullName>
    </submittedName>
</protein>
<proteinExistence type="predicted"/>
<name>A0A9Q9C411_ENCHE</name>
<evidence type="ECO:0000256" key="1">
    <source>
        <dbReference type="ARBA" id="ARBA00004496"/>
    </source>
</evidence>
<evidence type="ECO:0000313" key="6">
    <source>
        <dbReference type="EMBL" id="UTX43756.1"/>
    </source>
</evidence>
<dbReference type="Gene3D" id="3.30.56.30">
    <property type="entry name" value="Signal recognition particle, SRP19-like subunit"/>
    <property type="match status" value="1"/>
</dbReference>
<sequence length="137" mass="15867">METEYFCLYPIYMDSTKSLSEGRKYRKEICVQKPRYHEIKNALEKLEIGYVDEASKKHPGDFFNSGRFRIKKEYGKMFVIEGVSQTITEMRSSSRGGESPSTERQANGKAVRGVIQNGVYVENKLNLVRKKKSKKKK</sequence>
<feature type="region of interest" description="Disordered" evidence="5">
    <location>
        <begin position="89"/>
        <end position="111"/>
    </location>
</feature>
<dbReference type="GO" id="GO:0005786">
    <property type="term" value="C:signal recognition particle, endoplasmic reticulum targeting"/>
    <property type="evidence" value="ECO:0007669"/>
    <property type="project" value="UniProtKB-KW"/>
</dbReference>
<evidence type="ECO:0000256" key="5">
    <source>
        <dbReference type="SAM" id="MobiDB-lite"/>
    </source>
</evidence>
<accession>A0A9Q9C411</accession>
<dbReference type="EMBL" id="CP075154">
    <property type="protein sequence ID" value="UTX43756.1"/>
    <property type="molecule type" value="Genomic_DNA"/>
</dbReference>
<dbReference type="GO" id="GO:0006617">
    <property type="term" value="P:SRP-dependent cotranslational protein targeting to membrane, signal sequence recognition"/>
    <property type="evidence" value="ECO:0007669"/>
    <property type="project" value="TreeGrafter"/>
</dbReference>
<dbReference type="SUPFAM" id="SSF69695">
    <property type="entry name" value="SRP19"/>
    <property type="match status" value="1"/>
</dbReference>
<reference evidence="6" key="1">
    <citation type="submission" date="2021-05" db="EMBL/GenBank/DDBJ databases">
        <title>Encephalitozoon hellem ATCC 50604 Complete Genome.</title>
        <authorList>
            <person name="Mascarenhas dos Santos A.C."/>
            <person name="Julian A.T."/>
            <person name="Pombert J.-F."/>
        </authorList>
    </citation>
    <scope>NUCLEOTIDE SEQUENCE</scope>
    <source>
        <strain evidence="6">ATCC 50604</strain>
    </source>
</reference>
<gene>
    <name evidence="6" type="ORF">GPU96_08g15280</name>
</gene>
<dbReference type="Pfam" id="PF01922">
    <property type="entry name" value="SRP19"/>
    <property type="match status" value="1"/>
</dbReference>
<evidence type="ECO:0000313" key="7">
    <source>
        <dbReference type="Proteomes" id="UP001059546"/>
    </source>
</evidence>
<organism evidence="6 7">
    <name type="scientific">Encephalitozoon hellem</name>
    <name type="common">Microsporidian parasite</name>
    <dbReference type="NCBI Taxonomy" id="27973"/>
    <lineage>
        <taxon>Eukaryota</taxon>
        <taxon>Fungi</taxon>
        <taxon>Fungi incertae sedis</taxon>
        <taxon>Microsporidia</taxon>
        <taxon>Unikaryonidae</taxon>
        <taxon>Encephalitozoon</taxon>
    </lineage>
</organism>
<keyword evidence="4" id="KW-0687">Ribonucleoprotein</keyword>
<keyword evidence="3" id="KW-0733">Signal recognition particle</keyword>
<dbReference type="AlphaFoldDB" id="A0A9Q9C411"/>
<comment type="subcellular location">
    <subcellularLocation>
        <location evidence="1">Cytoplasm</location>
    </subcellularLocation>
</comment>
<dbReference type="PANTHER" id="PTHR17453:SF0">
    <property type="entry name" value="SIGNAL RECOGNITION PARTICLE 19 KDA PROTEIN"/>
    <property type="match status" value="1"/>
</dbReference>